<organism evidence="1">
    <name type="scientific">marine metagenome</name>
    <dbReference type="NCBI Taxonomy" id="408172"/>
    <lineage>
        <taxon>unclassified sequences</taxon>
        <taxon>metagenomes</taxon>
        <taxon>ecological metagenomes</taxon>
    </lineage>
</organism>
<dbReference type="EMBL" id="UINC01057519">
    <property type="protein sequence ID" value="SVB78757.1"/>
    <property type="molecule type" value="Genomic_DNA"/>
</dbReference>
<protein>
    <submittedName>
        <fullName evidence="1">Uncharacterized protein</fullName>
    </submittedName>
</protein>
<gene>
    <name evidence="1" type="ORF">METZ01_LOCUS231611</name>
</gene>
<accession>A0A382GVN2</accession>
<sequence>VPPDDVGYAAHPFEVFFETEEAMFDFMDIVPRPYITKHYQKTDDNEWRMIGTINGWRE</sequence>
<reference evidence="1" key="1">
    <citation type="submission" date="2018-05" db="EMBL/GenBank/DDBJ databases">
        <authorList>
            <person name="Lanie J.A."/>
            <person name="Ng W.-L."/>
            <person name="Kazmierczak K.M."/>
            <person name="Andrzejewski T.M."/>
            <person name="Davidsen T.M."/>
            <person name="Wayne K.J."/>
            <person name="Tettelin H."/>
            <person name="Glass J.I."/>
            <person name="Rusch D."/>
            <person name="Podicherti R."/>
            <person name="Tsui H.-C.T."/>
            <person name="Winkler M.E."/>
        </authorList>
    </citation>
    <scope>NUCLEOTIDE SEQUENCE</scope>
</reference>
<name>A0A382GVN2_9ZZZZ</name>
<feature type="non-terminal residue" evidence="1">
    <location>
        <position position="1"/>
    </location>
</feature>
<proteinExistence type="predicted"/>
<evidence type="ECO:0000313" key="1">
    <source>
        <dbReference type="EMBL" id="SVB78757.1"/>
    </source>
</evidence>
<dbReference type="AlphaFoldDB" id="A0A382GVN2"/>